<dbReference type="InterPro" id="IPR015327">
    <property type="entry name" value="PHAT_dom"/>
</dbReference>
<comment type="caution">
    <text evidence="4">The sequence shown here is derived from an EMBL/GenBank/DDBJ whole genome shotgun (WGS) entry which is preliminary data.</text>
</comment>
<evidence type="ECO:0000259" key="3">
    <source>
        <dbReference type="Pfam" id="PF09246"/>
    </source>
</evidence>
<comment type="subcellular location">
    <subcellularLocation>
        <location evidence="1">Cytoplasm</location>
    </subcellularLocation>
</comment>
<dbReference type="SUPFAM" id="SSF48371">
    <property type="entry name" value="ARM repeat"/>
    <property type="match status" value="1"/>
</dbReference>
<dbReference type="GO" id="GO:0003729">
    <property type="term" value="F:mRNA binding"/>
    <property type="evidence" value="ECO:0007669"/>
    <property type="project" value="TreeGrafter"/>
</dbReference>
<proteinExistence type="predicted"/>
<evidence type="ECO:0000256" key="1">
    <source>
        <dbReference type="ARBA" id="ARBA00004496"/>
    </source>
</evidence>
<dbReference type="PANTHER" id="PTHR12515:SF5">
    <property type="entry name" value="PROTEIN SMAUG"/>
    <property type="match status" value="1"/>
</dbReference>
<gene>
    <name evidence="4" type="ORF">CCAP1982_LOCUS13266</name>
</gene>
<dbReference type="InterPro" id="IPR050897">
    <property type="entry name" value="SMAUG/VTS1_RNA-bind"/>
</dbReference>
<reference evidence="4" key="1">
    <citation type="submission" date="2020-11" db="EMBL/GenBank/DDBJ databases">
        <authorList>
            <person name="Whitehead M."/>
        </authorList>
    </citation>
    <scope>NUCLEOTIDE SEQUENCE</scope>
    <source>
        <strain evidence="4">EGII</strain>
    </source>
</reference>
<evidence type="ECO:0000313" key="4">
    <source>
        <dbReference type="EMBL" id="CAD7004882.1"/>
    </source>
</evidence>
<dbReference type="EMBL" id="CAJHJT010000034">
    <property type="protein sequence ID" value="CAD7004882.1"/>
    <property type="molecule type" value="Genomic_DNA"/>
</dbReference>
<dbReference type="Gene3D" id="1.25.40.170">
    <property type="entry name" value="Smaug, PHAT domain"/>
    <property type="match status" value="1"/>
</dbReference>
<dbReference type="InterPro" id="IPR016024">
    <property type="entry name" value="ARM-type_fold"/>
</dbReference>
<dbReference type="GO" id="GO:0030371">
    <property type="term" value="F:translation repressor activity"/>
    <property type="evidence" value="ECO:0007669"/>
    <property type="project" value="InterPro"/>
</dbReference>
<dbReference type="GO" id="GO:0000932">
    <property type="term" value="C:P-body"/>
    <property type="evidence" value="ECO:0007669"/>
    <property type="project" value="TreeGrafter"/>
</dbReference>
<keyword evidence="2" id="KW-0963">Cytoplasm</keyword>
<dbReference type="InterPro" id="IPR013761">
    <property type="entry name" value="SAM/pointed_sf"/>
</dbReference>
<dbReference type="GO" id="GO:0000289">
    <property type="term" value="P:nuclear-transcribed mRNA poly(A) tail shortening"/>
    <property type="evidence" value="ECO:0007669"/>
    <property type="project" value="TreeGrafter"/>
</dbReference>
<dbReference type="Gene3D" id="1.10.150.50">
    <property type="entry name" value="Transcription Factor, Ets-1"/>
    <property type="match status" value="1"/>
</dbReference>
<dbReference type="AlphaFoldDB" id="A0A811V012"/>
<protein>
    <submittedName>
        <fullName evidence="4">(Mediterranean fruit fly) hypothetical protein</fullName>
    </submittedName>
</protein>
<feature type="domain" description="Smaug PHAT analogous topology" evidence="3">
    <location>
        <begin position="37"/>
        <end position="146"/>
    </location>
</feature>
<dbReference type="PANTHER" id="PTHR12515">
    <property type="entry name" value="STERILE ALPHA MOTIF DOMAIN CONTAINING PROTEIN 4-RELATED"/>
    <property type="match status" value="1"/>
</dbReference>
<sequence>MTYEDMLCITEEYLQGLGVTKGASHKLALCIEKLKDRSNQLSKLEEDLLNGHTQIQSVVEILTNMVLTPMKPVDAVGSDANENNVALKFLKVVDLVGSAVQRDSCMPQDEENIGMLMWVLDRSIHNEAFVNHSSQLKELKFKLSKLKISIGHKAHHVKNGSAGNLNKSRWAGKTVNVI</sequence>
<dbReference type="InterPro" id="IPR037093">
    <property type="entry name" value="PHAT_dom_sf"/>
</dbReference>
<keyword evidence="5" id="KW-1185">Reference proteome</keyword>
<dbReference type="Proteomes" id="UP000606786">
    <property type="component" value="Unassembled WGS sequence"/>
</dbReference>
<name>A0A811V012_CERCA</name>
<dbReference type="OrthoDB" id="2155283at2759"/>
<dbReference type="GO" id="GO:0006355">
    <property type="term" value="P:regulation of DNA-templated transcription"/>
    <property type="evidence" value="ECO:0007669"/>
    <property type="project" value="InterPro"/>
</dbReference>
<evidence type="ECO:0000256" key="2">
    <source>
        <dbReference type="ARBA" id="ARBA00022490"/>
    </source>
</evidence>
<dbReference type="Pfam" id="PF09246">
    <property type="entry name" value="PHAT"/>
    <property type="match status" value="1"/>
</dbReference>
<organism evidence="4 5">
    <name type="scientific">Ceratitis capitata</name>
    <name type="common">Mediterranean fruit fly</name>
    <name type="synonym">Tephritis capitata</name>
    <dbReference type="NCBI Taxonomy" id="7213"/>
    <lineage>
        <taxon>Eukaryota</taxon>
        <taxon>Metazoa</taxon>
        <taxon>Ecdysozoa</taxon>
        <taxon>Arthropoda</taxon>
        <taxon>Hexapoda</taxon>
        <taxon>Insecta</taxon>
        <taxon>Pterygota</taxon>
        <taxon>Neoptera</taxon>
        <taxon>Endopterygota</taxon>
        <taxon>Diptera</taxon>
        <taxon>Brachycera</taxon>
        <taxon>Muscomorpha</taxon>
        <taxon>Tephritoidea</taxon>
        <taxon>Tephritidae</taxon>
        <taxon>Ceratitis</taxon>
        <taxon>Ceratitis</taxon>
    </lineage>
</organism>
<evidence type="ECO:0000313" key="5">
    <source>
        <dbReference type="Proteomes" id="UP000606786"/>
    </source>
</evidence>
<accession>A0A811V012</accession>